<organism evidence="1 2">
    <name type="scientific">Boeremia exigua</name>
    <dbReference type="NCBI Taxonomy" id="749465"/>
    <lineage>
        <taxon>Eukaryota</taxon>
        <taxon>Fungi</taxon>
        <taxon>Dikarya</taxon>
        <taxon>Ascomycota</taxon>
        <taxon>Pezizomycotina</taxon>
        <taxon>Dothideomycetes</taxon>
        <taxon>Pleosporomycetidae</taxon>
        <taxon>Pleosporales</taxon>
        <taxon>Pleosporineae</taxon>
        <taxon>Didymellaceae</taxon>
        <taxon>Boeremia</taxon>
    </lineage>
</organism>
<evidence type="ECO:0000313" key="2">
    <source>
        <dbReference type="Proteomes" id="UP001153331"/>
    </source>
</evidence>
<gene>
    <name evidence="1" type="ORF">OPT61_g7904</name>
</gene>
<protein>
    <submittedName>
        <fullName evidence="1">Uncharacterized protein</fullName>
    </submittedName>
</protein>
<dbReference type="Proteomes" id="UP001153331">
    <property type="component" value="Unassembled WGS sequence"/>
</dbReference>
<keyword evidence="2" id="KW-1185">Reference proteome</keyword>
<evidence type="ECO:0000313" key="1">
    <source>
        <dbReference type="EMBL" id="KAJ8108825.1"/>
    </source>
</evidence>
<proteinExistence type="predicted"/>
<sequence>MEKHTSSNEDYENAAFLNTSYLKDSDATRRRNYVYITLFNLFIFTLSMLSLICAVMSQKDSSGHSAAKLMDQFDIFSPAMHEVEYSHVKYSLPKPLNSSKYVGNTEEVEYAWKDIAYLPDQMVSKADFPKLNKPDDAMQVTDPNTGETGYRVGIEVFHQLHCLNMLRMSTYPDYYKSKSWSDINDAPEKVRAHLDHCIEILRINLMCLSDVNVFTFHPTEEDGKQGMGGYWPDYESEHVCRNFDHIKDWARANAVPDADVMLCPWRGSFAARDSEESMMSLHYAELPSALLETCKLIRGEATKIVTQTMRRYQPRIVITEDTSWPTSSHQSTRDCFFIVLAMLEAAHKNQILLPTAEAFDAFRAMKSIYRYTAHLNHEQLPWILQYARCCVQYATEHEGQPCMSVALRDLVWQAYVAVIPFKL</sequence>
<dbReference type="EMBL" id="JAPHNI010000692">
    <property type="protein sequence ID" value="KAJ8108825.1"/>
    <property type="molecule type" value="Genomic_DNA"/>
</dbReference>
<comment type="caution">
    <text evidence="1">The sequence shown here is derived from an EMBL/GenBank/DDBJ whole genome shotgun (WGS) entry which is preliminary data.</text>
</comment>
<name>A0ACC2I102_9PLEO</name>
<reference evidence="1" key="1">
    <citation type="submission" date="2022-11" db="EMBL/GenBank/DDBJ databases">
        <title>Genome Sequence of Boeremia exigua.</title>
        <authorList>
            <person name="Buettner E."/>
        </authorList>
    </citation>
    <scope>NUCLEOTIDE SEQUENCE</scope>
    <source>
        <strain evidence="1">CU02</strain>
    </source>
</reference>
<accession>A0ACC2I102</accession>